<comment type="caution">
    <text evidence="2">The sequence shown here is derived from an EMBL/GenBank/DDBJ whole genome shotgun (WGS) entry which is preliminary data.</text>
</comment>
<dbReference type="STRING" id="1075402.AN216_01335"/>
<name>A0A1E7KPU0_9ACTN</name>
<keyword evidence="1" id="KW-0472">Membrane</keyword>
<reference evidence="2 3" key="1">
    <citation type="journal article" date="2016" name="Front. Microbiol.">
        <title>Comparative Genomics Analysis of Streptomyces Species Reveals Their Adaptation to the Marine Environment and Their Diversity at the Genomic Level.</title>
        <authorList>
            <person name="Tian X."/>
            <person name="Zhang Z."/>
            <person name="Yang T."/>
            <person name="Chen M."/>
            <person name="Li J."/>
            <person name="Chen F."/>
            <person name="Yang J."/>
            <person name="Li W."/>
            <person name="Zhang B."/>
            <person name="Zhang Z."/>
            <person name="Wu J."/>
            <person name="Zhang C."/>
            <person name="Long L."/>
            <person name="Xiao J."/>
        </authorList>
    </citation>
    <scope>NUCLEOTIDE SEQUENCE [LARGE SCALE GENOMIC DNA]</scope>
    <source>
        <strain evidence="2 3">SCSIO 02100</strain>
    </source>
</reference>
<feature type="transmembrane region" description="Helical" evidence="1">
    <location>
        <begin position="6"/>
        <end position="24"/>
    </location>
</feature>
<feature type="transmembrane region" description="Helical" evidence="1">
    <location>
        <begin position="58"/>
        <end position="76"/>
    </location>
</feature>
<evidence type="ECO:0000313" key="2">
    <source>
        <dbReference type="EMBL" id="OEV05938.1"/>
    </source>
</evidence>
<accession>A0A1E7KPU0</accession>
<evidence type="ECO:0000256" key="1">
    <source>
        <dbReference type="SAM" id="Phobius"/>
    </source>
</evidence>
<keyword evidence="1" id="KW-1133">Transmembrane helix</keyword>
<feature type="transmembrane region" description="Helical" evidence="1">
    <location>
        <begin position="31"/>
        <end position="52"/>
    </location>
</feature>
<sequence length="95" mass="9619">MPWETIGSLVLGFALAAAATRWLPERFPDRALVLATGPVAALLGGVIARVVVGAGHPAAILAIATGVSVAMLSLLMGGGVRTGFRPDVTARPHVP</sequence>
<dbReference type="Proteomes" id="UP000176101">
    <property type="component" value="Unassembled WGS sequence"/>
</dbReference>
<evidence type="ECO:0000313" key="3">
    <source>
        <dbReference type="Proteomes" id="UP000176101"/>
    </source>
</evidence>
<protein>
    <submittedName>
        <fullName evidence="2">Uncharacterized protein</fullName>
    </submittedName>
</protein>
<keyword evidence="1" id="KW-0812">Transmembrane</keyword>
<dbReference type="EMBL" id="LJGU01000091">
    <property type="protein sequence ID" value="OEV05938.1"/>
    <property type="molecule type" value="Genomic_DNA"/>
</dbReference>
<organism evidence="2 3">
    <name type="scientific">Streptomyces oceani</name>
    <dbReference type="NCBI Taxonomy" id="1075402"/>
    <lineage>
        <taxon>Bacteria</taxon>
        <taxon>Bacillati</taxon>
        <taxon>Actinomycetota</taxon>
        <taxon>Actinomycetes</taxon>
        <taxon>Kitasatosporales</taxon>
        <taxon>Streptomycetaceae</taxon>
        <taxon>Streptomyces</taxon>
    </lineage>
</organism>
<dbReference type="OrthoDB" id="4334528at2"/>
<dbReference type="AlphaFoldDB" id="A0A1E7KPU0"/>
<proteinExistence type="predicted"/>
<gene>
    <name evidence="2" type="ORF">AN216_01335</name>
</gene>
<dbReference type="RefSeq" id="WP_070194697.1">
    <property type="nucleotide sequence ID" value="NZ_LJGU01000091.1"/>
</dbReference>
<keyword evidence="3" id="KW-1185">Reference proteome</keyword>